<evidence type="ECO:0000256" key="8">
    <source>
        <dbReference type="ARBA" id="ARBA00023125"/>
    </source>
</evidence>
<dbReference type="InterPro" id="IPR010979">
    <property type="entry name" value="Ribosomal_uS13-like_H2TH"/>
</dbReference>
<evidence type="ECO:0000256" key="2">
    <source>
        <dbReference type="ARBA" id="ARBA00012720"/>
    </source>
</evidence>
<organism evidence="16 17">
    <name type="scientific">Ilumatobacter fluminis</name>
    <dbReference type="NCBI Taxonomy" id="467091"/>
    <lineage>
        <taxon>Bacteria</taxon>
        <taxon>Bacillati</taxon>
        <taxon>Actinomycetota</taxon>
        <taxon>Acidimicrobiia</taxon>
        <taxon>Acidimicrobiales</taxon>
        <taxon>Ilumatobacteraceae</taxon>
        <taxon>Ilumatobacter</taxon>
    </lineage>
</organism>
<dbReference type="GO" id="GO:0006284">
    <property type="term" value="P:base-excision repair"/>
    <property type="evidence" value="ECO:0007669"/>
    <property type="project" value="InterPro"/>
</dbReference>
<evidence type="ECO:0000313" key="17">
    <source>
        <dbReference type="Proteomes" id="UP000294558"/>
    </source>
</evidence>
<evidence type="ECO:0000256" key="7">
    <source>
        <dbReference type="ARBA" id="ARBA00022833"/>
    </source>
</evidence>
<evidence type="ECO:0000256" key="13">
    <source>
        <dbReference type="ARBA" id="ARBA00044632"/>
    </source>
</evidence>
<comment type="similarity">
    <text evidence="1">Belongs to the FPG family.</text>
</comment>
<keyword evidence="4" id="KW-0227">DNA damage</keyword>
<dbReference type="Pfam" id="PF06831">
    <property type="entry name" value="H2TH"/>
    <property type="match status" value="1"/>
</dbReference>
<evidence type="ECO:0000256" key="14">
    <source>
        <dbReference type="PROSITE-ProRule" id="PRU00391"/>
    </source>
</evidence>
<comment type="caution">
    <text evidence="16">The sequence shown here is derived from an EMBL/GenBank/DDBJ whole genome shotgun (WGS) entry which is preliminary data.</text>
</comment>
<dbReference type="InterPro" id="IPR015886">
    <property type="entry name" value="H2TH_FPG"/>
</dbReference>
<evidence type="ECO:0000256" key="3">
    <source>
        <dbReference type="ARBA" id="ARBA00022723"/>
    </source>
</evidence>
<gene>
    <name evidence="16" type="ORF">BDK89_3611</name>
</gene>
<keyword evidence="9" id="KW-0234">DNA repair</keyword>
<dbReference type="EC" id="4.2.99.18" evidence="2"/>
<keyword evidence="6" id="KW-0378">Hydrolase</keyword>
<evidence type="ECO:0000259" key="15">
    <source>
        <dbReference type="PROSITE" id="PS51066"/>
    </source>
</evidence>
<keyword evidence="8" id="KW-0238">DNA-binding</keyword>
<dbReference type="PANTHER" id="PTHR42697:SF1">
    <property type="entry name" value="ENDONUCLEASE 8"/>
    <property type="match status" value="1"/>
</dbReference>
<dbReference type="SUPFAM" id="SSF57716">
    <property type="entry name" value="Glucocorticoid receptor-like (DNA-binding domain)"/>
    <property type="match status" value="1"/>
</dbReference>
<evidence type="ECO:0000313" key="16">
    <source>
        <dbReference type="EMBL" id="TDT17997.1"/>
    </source>
</evidence>
<keyword evidence="12" id="KW-0326">Glycosidase</keyword>
<sequence length="272" mass="30827">MVRFHAPQLIGPEPQPGRMVEAVEANGKHVEIIWDDGLVLDTKLRGRSEWHVYRNGAPWRRSWESLRASVQTDDFVAVCFDASEIETYRLPDPTRHPGFGRLGPNLARPDADLSEAVNLLLSYADPETRLRDVMVDQHVMQGVGNVYRCEVLWAAELSPWAHISDLTHHDAVLIVNTAARMVRANEGRSRRATTRLTTAGLAVYGRCGQGCIRCHETIESQPIGRYGRMMYWCPGCQVRLDRHQPTEIREMDPHPAAVKYLNDLPWRSTRAG</sequence>
<keyword evidence="16" id="KW-0255">Endonuclease</keyword>
<evidence type="ECO:0000256" key="1">
    <source>
        <dbReference type="ARBA" id="ARBA00009409"/>
    </source>
</evidence>
<keyword evidence="11" id="KW-0511">Multifunctional enzyme</keyword>
<dbReference type="Gene3D" id="1.10.8.50">
    <property type="match status" value="1"/>
</dbReference>
<name>A0A4R7I2Z1_9ACTN</name>
<evidence type="ECO:0000256" key="6">
    <source>
        <dbReference type="ARBA" id="ARBA00022801"/>
    </source>
</evidence>
<dbReference type="SMART" id="SM01232">
    <property type="entry name" value="H2TH"/>
    <property type="match status" value="1"/>
</dbReference>
<dbReference type="InterPro" id="IPR015887">
    <property type="entry name" value="DNA_glyclase_Znf_dom_DNA_BS"/>
</dbReference>
<dbReference type="InterPro" id="IPR000214">
    <property type="entry name" value="Znf_DNA_glyclase/AP_lyase"/>
</dbReference>
<dbReference type="PROSITE" id="PS51066">
    <property type="entry name" value="ZF_FPG_2"/>
    <property type="match status" value="1"/>
</dbReference>
<comment type="catalytic activity">
    <reaction evidence="13">
        <text>2'-deoxyribonucleotide-(2'-deoxyribose 5'-phosphate)-2'-deoxyribonucleotide-DNA = a 3'-end 2'-deoxyribonucleotide-(2,3-dehydro-2,3-deoxyribose 5'-phosphate)-DNA + a 5'-end 5'-phospho-2'-deoxyribonucleoside-DNA + H(+)</text>
        <dbReference type="Rhea" id="RHEA:66592"/>
        <dbReference type="Rhea" id="RHEA-COMP:13180"/>
        <dbReference type="Rhea" id="RHEA-COMP:16897"/>
        <dbReference type="Rhea" id="RHEA-COMP:17067"/>
        <dbReference type="ChEBI" id="CHEBI:15378"/>
        <dbReference type="ChEBI" id="CHEBI:136412"/>
        <dbReference type="ChEBI" id="CHEBI:157695"/>
        <dbReference type="ChEBI" id="CHEBI:167181"/>
        <dbReference type="EC" id="4.2.99.18"/>
    </reaction>
</comment>
<dbReference type="AlphaFoldDB" id="A0A4R7I2Z1"/>
<evidence type="ECO:0000256" key="10">
    <source>
        <dbReference type="ARBA" id="ARBA00023239"/>
    </source>
</evidence>
<keyword evidence="3" id="KW-0479">Metal-binding</keyword>
<reference evidence="16 17" key="1">
    <citation type="submission" date="2019-03" db="EMBL/GenBank/DDBJ databases">
        <title>Sequencing the genomes of 1000 actinobacteria strains.</title>
        <authorList>
            <person name="Klenk H.-P."/>
        </authorList>
    </citation>
    <scope>NUCLEOTIDE SEQUENCE [LARGE SCALE GENOMIC DNA]</scope>
    <source>
        <strain evidence="16 17">DSM 18936</strain>
    </source>
</reference>
<keyword evidence="10 16" id="KW-0456">Lyase</keyword>
<evidence type="ECO:0000256" key="5">
    <source>
        <dbReference type="ARBA" id="ARBA00022771"/>
    </source>
</evidence>
<dbReference type="GO" id="GO:0140078">
    <property type="term" value="F:class I DNA-(apurinic or apyrimidinic site) endonuclease activity"/>
    <property type="evidence" value="ECO:0007669"/>
    <property type="project" value="UniProtKB-EC"/>
</dbReference>
<feature type="domain" description="FPG-type" evidence="15">
    <location>
        <begin position="202"/>
        <end position="238"/>
    </location>
</feature>
<dbReference type="GO" id="GO:0008270">
    <property type="term" value="F:zinc ion binding"/>
    <property type="evidence" value="ECO:0007669"/>
    <property type="project" value="UniProtKB-KW"/>
</dbReference>
<evidence type="ECO:0000256" key="4">
    <source>
        <dbReference type="ARBA" id="ARBA00022763"/>
    </source>
</evidence>
<keyword evidence="5 14" id="KW-0863">Zinc-finger</keyword>
<keyword evidence="16" id="KW-0540">Nuclease</keyword>
<dbReference type="EMBL" id="SOAU01000001">
    <property type="protein sequence ID" value="TDT17997.1"/>
    <property type="molecule type" value="Genomic_DNA"/>
</dbReference>
<evidence type="ECO:0000256" key="11">
    <source>
        <dbReference type="ARBA" id="ARBA00023268"/>
    </source>
</evidence>
<dbReference type="GO" id="GO:0003684">
    <property type="term" value="F:damaged DNA binding"/>
    <property type="evidence" value="ECO:0007669"/>
    <property type="project" value="InterPro"/>
</dbReference>
<dbReference type="GO" id="GO:0000703">
    <property type="term" value="F:oxidized pyrimidine nucleobase lesion DNA N-glycosylase activity"/>
    <property type="evidence" value="ECO:0007669"/>
    <property type="project" value="TreeGrafter"/>
</dbReference>
<keyword evidence="17" id="KW-1185">Reference proteome</keyword>
<protein>
    <recommendedName>
        <fullName evidence="2">DNA-(apurinic or apyrimidinic site) lyase</fullName>
        <ecNumber evidence="2">4.2.99.18</ecNumber>
    </recommendedName>
</protein>
<dbReference type="Proteomes" id="UP000294558">
    <property type="component" value="Unassembled WGS sequence"/>
</dbReference>
<dbReference type="SUPFAM" id="SSF46946">
    <property type="entry name" value="S13-like H2TH domain"/>
    <property type="match status" value="1"/>
</dbReference>
<dbReference type="PROSITE" id="PS01242">
    <property type="entry name" value="ZF_FPG_1"/>
    <property type="match status" value="1"/>
</dbReference>
<keyword evidence="7" id="KW-0862">Zinc</keyword>
<dbReference type="SUPFAM" id="SSF81624">
    <property type="entry name" value="N-terminal domain of MutM-like DNA repair proteins"/>
    <property type="match status" value="1"/>
</dbReference>
<dbReference type="InterPro" id="IPR035937">
    <property type="entry name" value="FPG_N"/>
</dbReference>
<evidence type="ECO:0000256" key="12">
    <source>
        <dbReference type="ARBA" id="ARBA00023295"/>
    </source>
</evidence>
<proteinExistence type="inferred from homology"/>
<dbReference type="PANTHER" id="PTHR42697">
    <property type="entry name" value="ENDONUCLEASE 8"/>
    <property type="match status" value="1"/>
</dbReference>
<accession>A0A4R7I2Z1</accession>
<evidence type="ECO:0000256" key="9">
    <source>
        <dbReference type="ARBA" id="ARBA00023204"/>
    </source>
</evidence>